<accession>A0A327ZK93</accession>
<evidence type="ECO:0000313" key="1">
    <source>
        <dbReference type="EMBL" id="RAK43367.1"/>
    </source>
</evidence>
<protein>
    <submittedName>
        <fullName evidence="1">Uncharacterized protein</fullName>
    </submittedName>
</protein>
<dbReference type="RefSeq" id="WP_181557675.1">
    <property type="nucleotide sequence ID" value="NZ_JACHWI010000001.1"/>
</dbReference>
<proteinExistence type="predicted"/>
<dbReference type="EMBL" id="QLMJ01000001">
    <property type="protein sequence ID" value="RAK43367.1"/>
    <property type="molecule type" value="Genomic_DNA"/>
</dbReference>
<gene>
    <name evidence="1" type="ORF">B0I29_101497</name>
</gene>
<dbReference type="Proteomes" id="UP000249341">
    <property type="component" value="Unassembled WGS sequence"/>
</dbReference>
<name>A0A327ZK93_9ACTN</name>
<comment type="caution">
    <text evidence="1">The sequence shown here is derived from an EMBL/GenBank/DDBJ whole genome shotgun (WGS) entry which is preliminary data.</text>
</comment>
<dbReference type="AlphaFoldDB" id="A0A327ZK93"/>
<evidence type="ECO:0000313" key="2">
    <source>
        <dbReference type="Proteomes" id="UP000249341"/>
    </source>
</evidence>
<organism evidence="1 2">
    <name type="scientific">Actinoplanes lutulentus</name>
    <dbReference type="NCBI Taxonomy" id="1287878"/>
    <lineage>
        <taxon>Bacteria</taxon>
        <taxon>Bacillati</taxon>
        <taxon>Actinomycetota</taxon>
        <taxon>Actinomycetes</taxon>
        <taxon>Micromonosporales</taxon>
        <taxon>Micromonosporaceae</taxon>
        <taxon>Actinoplanes</taxon>
    </lineage>
</organism>
<keyword evidence="2" id="KW-1185">Reference proteome</keyword>
<reference evidence="1 2" key="1">
    <citation type="submission" date="2018-06" db="EMBL/GenBank/DDBJ databases">
        <title>Genomic Encyclopedia of Type Strains, Phase III (KMG-III): the genomes of soil and plant-associated and newly described type strains.</title>
        <authorList>
            <person name="Whitman W."/>
        </authorList>
    </citation>
    <scope>NUCLEOTIDE SEQUENCE [LARGE SCALE GENOMIC DNA]</scope>
    <source>
        <strain evidence="1 2">CGMCC 4.7090</strain>
    </source>
</reference>
<sequence>MEGLTLGVATPAVASQVASLVAGWANRIRHFIRAPLTSLRTLLPKTDRLSRAFEHPKMDGDPDQVST</sequence>